<name>A0ABD6E5N2_9BILA</name>
<proteinExistence type="predicted"/>
<keyword evidence="2" id="KW-1185">Reference proteome</keyword>
<reference evidence="1 2" key="1">
    <citation type="submission" date="2024-08" db="EMBL/GenBank/DDBJ databases">
        <title>Gnathostoma spinigerum genome.</title>
        <authorList>
            <person name="Gonzalez-Bertolin B."/>
            <person name="Monzon S."/>
            <person name="Zaballos A."/>
            <person name="Jimenez P."/>
            <person name="Dekumyoy P."/>
            <person name="Varona S."/>
            <person name="Cuesta I."/>
            <person name="Sumanam S."/>
            <person name="Adisakwattana P."/>
            <person name="Gasser R.B."/>
            <person name="Hernandez-Gonzalez A."/>
            <person name="Young N.D."/>
            <person name="Perteguer M.J."/>
        </authorList>
    </citation>
    <scope>NUCLEOTIDE SEQUENCE [LARGE SCALE GENOMIC DNA]</scope>
    <source>
        <strain evidence="1">AL3</strain>
        <tissue evidence="1">Liver</tissue>
    </source>
</reference>
<dbReference type="Proteomes" id="UP001608902">
    <property type="component" value="Unassembled WGS sequence"/>
</dbReference>
<protein>
    <submittedName>
        <fullName evidence="1">Uncharacterized protein</fullName>
    </submittedName>
</protein>
<sequence>MVPSDICSTVGKVKTIVCEICGLIDTANNFQSQIDCVRKMPVQSNVMKTSREWQSKLIARIEIEYSSILDQTSSKASELKDIADKLTLYSVELVKTESTVSSSHQRDLGTLVTFLLKECQLLSKLGLDYTPRPSSSYSLSFDVKCAIDRLLSDFAVIGAG</sequence>
<evidence type="ECO:0000313" key="1">
    <source>
        <dbReference type="EMBL" id="MFH4974935.1"/>
    </source>
</evidence>
<gene>
    <name evidence="1" type="ORF">AB6A40_001644</name>
</gene>
<accession>A0ABD6E5N2</accession>
<comment type="caution">
    <text evidence="1">The sequence shown here is derived from an EMBL/GenBank/DDBJ whole genome shotgun (WGS) entry which is preliminary data.</text>
</comment>
<dbReference type="EMBL" id="JBGFUD010000632">
    <property type="protein sequence ID" value="MFH4974935.1"/>
    <property type="molecule type" value="Genomic_DNA"/>
</dbReference>
<evidence type="ECO:0000313" key="2">
    <source>
        <dbReference type="Proteomes" id="UP001608902"/>
    </source>
</evidence>
<organism evidence="1 2">
    <name type="scientific">Gnathostoma spinigerum</name>
    <dbReference type="NCBI Taxonomy" id="75299"/>
    <lineage>
        <taxon>Eukaryota</taxon>
        <taxon>Metazoa</taxon>
        <taxon>Ecdysozoa</taxon>
        <taxon>Nematoda</taxon>
        <taxon>Chromadorea</taxon>
        <taxon>Rhabditida</taxon>
        <taxon>Spirurina</taxon>
        <taxon>Gnathostomatomorpha</taxon>
        <taxon>Gnathostomatoidea</taxon>
        <taxon>Gnathostomatidae</taxon>
        <taxon>Gnathostoma</taxon>
    </lineage>
</organism>
<dbReference type="AlphaFoldDB" id="A0ABD6E5N2"/>